<reference evidence="1" key="1">
    <citation type="journal article" date="2022" name="Res Sq">
        <title>Evolution of multicellular longitudinally dividing oral cavity symbionts (Neisseriaceae).</title>
        <authorList>
            <person name="Nyongesa S."/>
            <person name="Weber P."/>
            <person name="Bernet E."/>
            <person name="Pullido F."/>
            <person name="Nieckarz M."/>
            <person name="Delaby M."/>
            <person name="Nieves C."/>
            <person name="Viehboeck T."/>
            <person name="Krause N."/>
            <person name="Rivera-Millot A."/>
            <person name="Nakamura A."/>
            <person name="Vischer N."/>
            <person name="VanNieuwenhze M."/>
            <person name="Brun Y."/>
            <person name="Cava F."/>
            <person name="Bulgheresi S."/>
            <person name="Veyrier F."/>
        </authorList>
    </citation>
    <scope>NUCLEOTIDE SEQUENCE</scope>
    <source>
        <strain evidence="1">17694</strain>
    </source>
</reference>
<evidence type="ECO:0000313" key="1">
    <source>
        <dbReference type="EMBL" id="UOP05549.1"/>
    </source>
</evidence>
<dbReference type="KEGG" id="ckh:LVJ77_05420"/>
<evidence type="ECO:0000313" key="2">
    <source>
        <dbReference type="Proteomes" id="UP000831534"/>
    </source>
</evidence>
<organism evidence="1 2">
    <name type="scientific">Conchiformibius kuhniae</name>
    <dbReference type="NCBI Taxonomy" id="211502"/>
    <lineage>
        <taxon>Bacteria</taxon>
        <taxon>Pseudomonadati</taxon>
        <taxon>Pseudomonadota</taxon>
        <taxon>Betaproteobacteria</taxon>
        <taxon>Neisseriales</taxon>
        <taxon>Neisseriaceae</taxon>
        <taxon>Conchiformibius</taxon>
    </lineage>
</organism>
<protein>
    <submittedName>
        <fullName evidence="1">Uncharacterized protein</fullName>
    </submittedName>
</protein>
<reference evidence="1" key="2">
    <citation type="submission" date="2024-09" db="EMBL/GenBank/DDBJ databases">
        <authorList>
            <person name="Veyrier F.J."/>
        </authorList>
    </citation>
    <scope>NUCLEOTIDE SEQUENCE</scope>
    <source>
        <strain evidence="1">17694</strain>
    </source>
</reference>
<keyword evidence="2" id="KW-1185">Reference proteome</keyword>
<dbReference type="RefSeq" id="WP_027010043.1">
    <property type="nucleotide sequence ID" value="NZ_CP091521.1"/>
</dbReference>
<proteinExistence type="predicted"/>
<name>A0A8T9MWC2_9NEIS</name>
<sequence>MHTINSHFVCFGCRLRVRHDKYDRQAAVVCPQCGGACAGVGDRCPIPPKNKEKAWQQLAQDYRQRQRAIAADYVQWKQKLLHIIDKHIICAEAMNLPDVLANDRLWQSAVQALPELPWAFERPFEFCLPQAPYAVAWSSIRQSDYRNLKELLARPANKHRQQLIDALLAEKNNLHIYDAYGELWLQHSNNFWTLRHRPRSELGDAPCFAYLCCSADDGYVDFS</sequence>
<gene>
    <name evidence="1" type="ORF">LVJ77_05420</name>
</gene>
<dbReference type="Proteomes" id="UP000831534">
    <property type="component" value="Chromosome"/>
</dbReference>
<dbReference type="EMBL" id="CP091521">
    <property type="protein sequence ID" value="UOP05549.1"/>
    <property type="molecule type" value="Genomic_DNA"/>
</dbReference>
<accession>A0A8T9MWC2</accession>
<dbReference type="AlphaFoldDB" id="A0A8T9MWC2"/>